<dbReference type="EMBL" id="JBHTOI010000026">
    <property type="protein sequence ID" value="MFD1417894.1"/>
    <property type="molecule type" value="Genomic_DNA"/>
</dbReference>
<organism evidence="2 3">
    <name type="scientific">Companilactobacillus keshanensis</name>
    <dbReference type="NCBI Taxonomy" id="2486003"/>
    <lineage>
        <taxon>Bacteria</taxon>
        <taxon>Bacillati</taxon>
        <taxon>Bacillota</taxon>
        <taxon>Bacilli</taxon>
        <taxon>Lactobacillales</taxon>
        <taxon>Lactobacillaceae</taxon>
        <taxon>Companilactobacillus</taxon>
    </lineage>
</organism>
<accession>A0ABW4BRS1</accession>
<feature type="transmembrane region" description="Helical" evidence="1">
    <location>
        <begin position="257"/>
        <end position="275"/>
    </location>
</feature>
<evidence type="ECO:0000313" key="3">
    <source>
        <dbReference type="Proteomes" id="UP001597251"/>
    </source>
</evidence>
<keyword evidence="1" id="KW-0472">Membrane</keyword>
<feature type="transmembrane region" description="Helical" evidence="1">
    <location>
        <begin position="32"/>
        <end position="53"/>
    </location>
</feature>
<keyword evidence="1" id="KW-1133">Transmembrane helix</keyword>
<feature type="transmembrane region" description="Helical" evidence="1">
    <location>
        <begin position="287"/>
        <end position="308"/>
    </location>
</feature>
<dbReference type="InterPro" id="IPR006750">
    <property type="entry name" value="YdcZ"/>
</dbReference>
<dbReference type="PANTHER" id="PTHR34821:SF2">
    <property type="entry name" value="INNER MEMBRANE PROTEIN YDCZ"/>
    <property type="match status" value="1"/>
</dbReference>
<evidence type="ECO:0000313" key="2">
    <source>
        <dbReference type="EMBL" id="MFD1417894.1"/>
    </source>
</evidence>
<evidence type="ECO:0000256" key="1">
    <source>
        <dbReference type="SAM" id="Phobius"/>
    </source>
</evidence>
<dbReference type="RefSeq" id="WP_225421012.1">
    <property type="nucleotide sequence ID" value="NZ_JBHTOI010000026.1"/>
</dbReference>
<dbReference type="Pfam" id="PF04657">
    <property type="entry name" value="DMT_YdcZ"/>
    <property type="match status" value="2"/>
</dbReference>
<name>A0ABW4BRS1_9LACO</name>
<reference evidence="3" key="1">
    <citation type="journal article" date="2019" name="Int. J. Syst. Evol. Microbiol.">
        <title>The Global Catalogue of Microorganisms (GCM) 10K type strain sequencing project: providing services to taxonomists for standard genome sequencing and annotation.</title>
        <authorList>
            <consortium name="The Broad Institute Genomics Platform"/>
            <consortium name="The Broad Institute Genome Sequencing Center for Infectious Disease"/>
            <person name="Wu L."/>
            <person name="Ma J."/>
        </authorList>
    </citation>
    <scope>NUCLEOTIDE SEQUENCE [LARGE SCALE GENOMIC DNA]</scope>
    <source>
        <strain evidence="3">CCM 8936</strain>
    </source>
</reference>
<feature type="transmembrane region" description="Helical" evidence="1">
    <location>
        <begin position="102"/>
        <end position="121"/>
    </location>
</feature>
<sequence length="309" mass="33463">MLAIMIGLIIGIGLPIQTSINSRLKIALGSPFLASLTSFTIGTILLAIITLIADHSLFFPLRLFSEEPIWLWIGGIFGVTYLTANILLFPKLGSVQTVIMPVLGQIIMGLIVDNFGLFYSLKDPLTLIRILGAILVLLGVIGAVSINELINKRHHKMDSESSGLFIWRLFGIIAGMLSAAQAAINGHLGGVLHSTVKAAFFSFLIGTLCILVIVIITRPKLQMIKSEKRNPWWMWIGGIIGALYILGNVYLVPIVGTGLSVVIILLGLMIGSLLIDQFGILESKKNPITVAQIISLLVMVCGVVIIRLF</sequence>
<keyword evidence="1" id="KW-0812">Transmembrane</keyword>
<feature type="transmembrane region" description="Helical" evidence="1">
    <location>
        <begin position="69"/>
        <end position="90"/>
    </location>
</feature>
<dbReference type="PANTHER" id="PTHR34821">
    <property type="entry name" value="INNER MEMBRANE PROTEIN YDCZ"/>
    <property type="match status" value="1"/>
</dbReference>
<protein>
    <submittedName>
        <fullName evidence="2">DMT family transporter</fullName>
    </submittedName>
</protein>
<feature type="transmembrane region" description="Helical" evidence="1">
    <location>
        <begin position="165"/>
        <end position="184"/>
    </location>
</feature>
<feature type="transmembrane region" description="Helical" evidence="1">
    <location>
        <begin position="127"/>
        <end position="144"/>
    </location>
</feature>
<comment type="caution">
    <text evidence="2">The sequence shown here is derived from an EMBL/GenBank/DDBJ whole genome shotgun (WGS) entry which is preliminary data.</text>
</comment>
<gene>
    <name evidence="2" type="ORF">ACFQ42_03850</name>
</gene>
<proteinExistence type="predicted"/>
<feature type="transmembrane region" description="Helical" evidence="1">
    <location>
        <begin position="232"/>
        <end position="251"/>
    </location>
</feature>
<dbReference type="Proteomes" id="UP001597251">
    <property type="component" value="Unassembled WGS sequence"/>
</dbReference>
<keyword evidence="3" id="KW-1185">Reference proteome</keyword>
<feature type="transmembrane region" description="Helical" evidence="1">
    <location>
        <begin position="196"/>
        <end position="216"/>
    </location>
</feature>